<dbReference type="RefSeq" id="WP_267282145.1">
    <property type="nucleotide sequence ID" value="NZ_JAOVZV010000016.1"/>
</dbReference>
<sequence length="117" mass="13654">MTLGEKLKKARINKNFTQEYLAEMLNVSQKTYSNFENDKSKPGFSQVEEMAKVLDVSVLDFLSGDGLSFNYDNTHGGNNGFIYQNQLPEKLIEQYEERIKELKEQVEYWKNQSQESK</sequence>
<name>A0ABT3Y669_9FLAO</name>
<keyword evidence="1" id="KW-0238">DNA-binding</keyword>
<dbReference type="InterPro" id="IPR010982">
    <property type="entry name" value="Lambda_DNA-bd_dom_sf"/>
</dbReference>
<dbReference type="PANTHER" id="PTHR46558">
    <property type="entry name" value="TRACRIPTIONAL REGULATORY PROTEIN-RELATED-RELATED"/>
    <property type="match status" value="1"/>
</dbReference>
<dbReference type="SMART" id="SM00530">
    <property type="entry name" value="HTH_XRE"/>
    <property type="match status" value="1"/>
</dbReference>
<evidence type="ECO:0000313" key="5">
    <source>
        <dbReference type="Proteomes" id="UP001070176"/>
    </source>
</evidence>
<organism evidence="4 5">
    <name type="scientific">Chryseobacterium luquanense</name>
    <dbReference type="NCBI Taxonomy" id="2983766"/>
    <lineage>
        <taxon>Bacteria</taxon>
        <taxon>Pseudomonadati</taxon>
        <taxon>Bacteroidota</taxon>
        <taxon>Flavobacteriia</taxon>
        <taxon>Flavobacteriales</taxon>
        <taxon>Weeksellaceae</taxon>
        <taxon>Chryseobacterium group</taxon>
        <taxon>Chryseobacterium</taxon>
    </lineage>
</organism>
<dbReference type="Pfam" id="PF01381">
    <property type="entry name" value="HTH_3"/>
    <property type="match status" value="1"/>
</dbReference>
<evidence type="ECO:0000313" key="4">
    <source>
        <dbReference type="EMBL" id="MCX8533650.1"/>
    </source>
</evidence>
<feature type="coiled-coil region" evidence="2">
    <location>
        <begin position="85"/>
        <end position="112"/>
    </location>
</feature>
<evidence type="ECO:0000259" key="3">
    <source>
        <dbReference type="PROSITE" id="PS50943"/>
    </source>
</evidence>
<dbReference type="SUPFAM" id="SSF47413">
    <property type="entry name" value="lambda repressor-like DNA-binding domains"/>
    <property type="match status" value="1"/>
</dbReference>
<accession>A0ABT3Y669</accession>
<dbReference type="Gene3D" id="1.10.260.40">
    <property type="entry name" value="lambda repressor-like DNA-binding domains"/>
    <property type="match status" value="1"/>
</dbReference>
<dbReference type="EMBL" id="JAOVZV010000016">
    <property type="protein sequence ID" value="MCX8533650.1"/>
    <property type="molecule type" value="Genomic_DNA"/>
</dbReference>
<gene>
    <name evidence="4" type="ORF">OEA66_14940</name>
</gene>
<dbReference type="Proteomes" id="UP001070176">
    <property type="component" value="Unassembled WGS sequence"/>
</dbReference>
<keyword evidence="2" id="KW-0175">Coiled coil</keyword>
<dbReference type="PANTHER" id="PTHR46558:SF4">
    <property type="entry name" value="DNA-BIDING PHAGE PROTEIN"/>
    <property type="match status" value="1"/>
</dbReference>
<feature type="domain" description="HTH cro/C1-type" evidence="3">
    <location>
        <begin position="7"/>
        <end position="61"/>
    </location>
</feature>
<dbReference type="PROSITE" id="PS50943">
    <property type="entry name" value="HTH_CROC1"/>
    <property type="match status" value="1"/>
</dbReference>
<proteinExistence type="predicted"/>
<keyword evidence="5" id="KW-1185">Reference proteome</keyword>
<evidence type="ECO:0000256" key="2">
    <source>
        <dbReference type="SAM" id="Coils"/>
    </source>
</evidence>
<dbReference type="InterPro" id="IPR001387">
    <property type="entry name" value="Cro/C1-type_HTH"/>
</dbReference>
<protein>
    <submittedName>
        <fullName evidence="4">Helix-turn-helix domain-containing protein</fullName>
    </submittedName>
</protein>
<comment type="caution">
    <text evidence="4">The sequence shown here is derived from an EMBL/GenBank/DDBJ whole genome shotgun (WGS) entry which is preliminary data.</text>
</comment>
<dbReference type="CDD" id="cd00093">
    <property type="entry name" value="HTH_XRE"/>
    <property type="match status" value="1"/>
</dbReference>
<reference evidence="4" key="1">
    <citation type="submission" date="2022-10" db="EMBL/GenBank/DDBJ databases">
        <title>Chryseobacterium sp. nov., a novel bacterial species.</title>
        <authorList>
            <person name="Cao Y."/>
        </authorList>
    </citation>
    <scope>NUCLEOTIDE SEQUENCE</scope>
    <source>
        <strain evidence="4">KC 927</strain>
    </source>
</reference>
<evidence type="ECO:0000256" key="1">
    <source>
        <dbReference type="ARBA" id="ARBA00023125"/>
    </source>
</evidence>